<evidence type="ECO:0000313" key="3">
    <source>
        <dbReference type="Proteomes" id="UP001333110"/>
    </source>
</evidence>
<keyword evidence="3" id="KW-1185">Reference proteome</keyword>
<protein>
    <submittedName>
        <fullName evidence="2">Uncharacterized protein</fullName>
    </submittedName>
</protein>
<organism evidence="2 3">
    <name type="scientific">Mycteria americana</name>
    <name type="common">Wood stork</name>
    <dbReference type="NCBI Taxonomy" id="33587"/>
    <lineage>
        <taxon>Eukaryota</taxon>
        <taxon>Metazoa</taxon>
        <taxon>Chordata</taxon>
        <taxon>Craniata</taxon>
        <taxon>Vertebrata</taxon>
        <taxon>Euteleostomi</taxon>
        <taxon>Archelosauria</taxon>
        <taxon>Archosauria</taxon>
        <taxon>Dinosauria</taxon>
        <taxon>Saurischia</taxon>
        <taxon>Theropoda</taxon>
        <taxon>Coelurosauria</taxon>
        <taxon>Aves</taxon>
        <taxon>Neognathae</taxon>
        <taxon>Neoaves</taxon>
        <taxon>Aequornithes</taxon>
        <taxon>Ciconiiformes</taxon>
        <taxon>Ciconiidae</taxon>
        <taxon>Mycteria</taxon>
    </lineage>
</organism>
<dbReference type="EMBL" id="JAUNZN010000006">
    <property type="protein sequence ID" value="KAK4819429.1"/>
    <property type="molecule type" value="Genomic_DNA"/>
</dbReference>
<comment type="caution">
    <text evidence="2">The sequence shown here is derived from an EMBL/GenBank/DDBJ whole genome shotgun (WGS) entry which is preliminary data.</text>
</comment>
<evidence type="ECO:0000313" key="2">
    <source>
        <dbReference type="EMBL" id="KAK4819429.1"/>
    </source>
</evidence>
<feature type="region of interest" description="Disordered" evidence="1">
    <location>
        <begin position="1090"/>
        <end position="1136"/>
    </location>
</feature>
<evidence type="ECO:0000256" key="1">
    <source>
        <dbReference type="SAM" id="MobiDB-lite"/>
    </source>
</evidence>
<dbReference type="Proteomes" id="UP001333110">
    <property type="component" value="Unassembled WGS sequence"/>
</dbReference>
<name>A0AAN7N7Q7_MYCAM</name>
<proteinExistence type="predicted"/>
<reference evidence="2 3" key="1">
    <citation type="journal article" date="2023" name="J. Hered.">
        <title>Chromosome-level genome of the wood stork (Mycteria americana) provides insight into avian chromosome evolution.</title>
        <authorList>
            <person name="Flamio R. Jr."/>
            <person name="Ramstad K.M."/>
        </authorList>
    </citation>
    <scope>NUCLEOTIDE SEQUENCE [LARGE SCALE GENOMIC DNA]</scope>
    <source>
        <strain evidence="2">JAX WOST 10</strain>
    </source>
</reference>
<accession>A0AAN7N7Q7</accession>
<gene>
    <name evidence="2" type="ORF">QYF61_003716</name>
</gene>
<sequence length="1382" mass="149761">METALARLGVVQKGPAEAEGNCEGKESCVVASQKLCPGFNFTPEFSTSFTCNGTGGRGMGVAHGVPPTGDSPPRTSPVSPSHRLQFFTNCSSVGPFHGVQSFRNRLLQCGSPTGHKSCQQHAPIVAILCNDKKLCTKLDVISLEHETKRGFLLPTPKGAELRLPFPALHSHSITLGVLERASTAGPEHVLRDKEGSAAQSTQLASRQAGCHEAATLMGNEQHSVDHRFTDSPKGCFSSAGQGWRLNHFPGQPLPMLDNPFSEEKFPNIQSKPPLAQLEAISSHPITCYLGEETDPHLSTTSFQGVVESNKVSPQPLLLQTKQPQFPQPLLIRLLLQTLHQLRCPSLDTLQHLNVSLVVRGPKLNTVFEVRPHQCRVQGHNHFPSPAGHAIFDTSQDAIGFLGHLGTLLAHIQAAVNQHPQVLLCWAAFQPLFPKPVALHGVVVAQVQDLALGLVEPHTIGPSPLIQPVQVPLQSLPTLKQINTPTQFGVICKLTEGALDPLIQIIDKDIKQDWPQHRALGNTACDQPPTGVNSIHHHSLGPAIQPVLYPAKSTPVQAMSSQFLQENAQKNFLRPSTKFKNTKAKRLKSQGNEAKQPQFPQPLLIRLLLQTLHQLRCPSLDTLQHLNVSLVVRGPKLNTGFEVQPHQCQVQGHDHFPSPAGHAIPDTSQDAIGFLGHLGTLLAHIQLAVNKHPQVLLCQAAFQPLFPKPVALHGVAVAQVQDLALRLVEPHTIDLGPSIQPSLPTLKQINTPAQLGVPCKLPEGALDPFIQIIDKDIKQDWPQHRALGGTTCDRPPTGGNSIHHHSLGPAIQLVLYPAKSTPVQAMSSQLLQENAISSNGKQVGIFLSTNPKHSPILATIKKINSTQAKTSTTVFEVQPHQCRVQGHDHFPSPVGHTIPDTSQDAIGLLGHLGTLPAHIQPAVNQHSQVLFHWAAFQPLFPKPVALHGVAVAQVQDLALRLVEPHTIGLGPSIQPVQVPLQSLPTLKQINTLAQLGVICKLPEGALDPLIQVIDKDVKQNWPQHRALGDTTCDRPPTGVNSIHHHSLGPAIQPVFYPVKSVPIQAMSSQFLQENAVGNETLLTALPMYSPAHSSAPTPSFPPEAAAPRSTGRSVQPHQHAEIQQVPTPDRVASSADVPTNPSGDVTAPMLYSNFAVHKHIKVQTKQPQFPQLLLIRLLLQTLHQLRCPSLNTLQHLNVSLVVRGPKLNTVFEVRPHQCRVQGHDHFPSPAGHAIPNTSQDTIGFLGHLGTLLAHIQLAVNQHPQVLLCWAAFQPLFPKPVALHGVVVTQVQDLALGLVEPHTIDLGPSIQPVQVPLQSLPTLQQINTPAQLGVICKLTQVMPKKYIPCSQSQAKDTSAETIPWPAFGKANQGFEVQLTAFMQR</sequence>